<evidence type="ECO:0000313" key="14">
    <source>
        <dbReference type="Proteomes" id="UP000037594"/>
    </source>
</evidence>
<evidence type="ECO:0000313" key="12">
    <source>
        <dbReference type="EMBL" id="KMV13907.1"/>
    </source>
</evidence>
<evidence type="ECO:0000256" key="9">
    <source>
        <dbReference type="ARBA" id="ARBA00049243"/>
    </source>
</evidence>
<keyword evidence="5 10" id="KW-0862">Zinc</keyword>
<dbReference type="GO" id="GO:0046294">
    <property type="term" value="P:formaldehyde catabolic process"/>
    <property type="evidence" value="ECO:0007669"/>
    <property type="project" value="TreeGrafter"/>
</dbReference>
<evidence type="ECO:0000256" key="10">
    <source>
        <dbReference type="RuleBase" id="RU361277"/>
    </source>
</evidence>
<evidence type="ECO:0000256" key="4">
    <source>
        <dbReference type="ARBA" id="ARBA00022723"/>
    </source>
</evidence>
<evidence type="ECO:0000256" key="7">
    <source>
        <dbReference type="ARBA" id="ARBA00023027"/>
    </source>
</evidence>
<dbReference type="SUPFAM" id="SSF50129">
    <property type="entry name" value="GroES-like"/>
    <property type="match status" value="2"/>
</dbReference>
<accession>A0A0J8TXL9</accession>
<dbReference type="Gene3D" id="3.40.50.720">
    <property type="entry name" value="NAD(P)-binding Rossmann-like Domain"/>
    <property type="match status" value="1"/>
</dbReference>
<protein>
    <recommendedName>
        <fullName evidence="3">alcohol dehydrogenase</fullName>
        <ecNumber evidence="3">1.1.1.1</ecNumber>
    </recommendedName>
</protein>
<name>A0A0J8TXL9_9MYCO</name>
<dbReference type="Pfam" id="PF00107">
    <property type="entry name" value="ADH_zinc_N"/>
    <property type="match status" value="1"/>
</dbReference>
<dbReference type="InterPro" id="IPR020843">
    <property type="entry name" value="ER"/>
</dbReference>
<dbReference type="GO" id="GO:0004022">
    <property type="term" value="F:alcohol dehydrogenase (NAD+) activity"/>
    <property type="evidence" value="ECO:0007669"/>
    <property type="project" value="UniProtKB-EC"/>
</dbReference>
<dbReference type="GO" id="GO:0008270">
    <property type="term" value="F:zinc ion binding"/>
    <property type="evidence" value="ECO:0007669"/>
    <property type="project" value="InterPro"/>
</dbReference>
<dbReference type="InterPro" id="IPR013149">
    <property type="entry name" value="ADH-like_C"/>
</dbReference>
<dbReference type="GO" id="GO:0005829">
    <property type="term" value="C:cytosol"/>
    <property type="evidence" value="ECO:0007669"/>
    <property type="project" value="TreeGrafter"/>
</dbReference>
<keyword evidence="4 10" id="KW-0479">Metal-binding</keyword>
<evidence type="ECO:0000256" key="2">
    <source>
        <dbReference type="ARBA" id="ARBA00008072"/>
    </source>
</evidence>
<proteinExistence type="inferred from homology"/>
<keyword evidence="7" id="KW-0520">NAD</keyword>
<dbReference type="EMBL" id="LFOD01000065">
    <property type="protein sequence ID" value="KMV13907.1"/>
    <property type="molecule type" value="Genomic_DNA"/>
</dbReference>
<dbReference type="FunFam" id="3.40.50.720:FF:000003">
    <property type="entry name" value="S-(hydroxymethyl)glutathione dehydrogenase"/>
    <property type="match status" value="1"/>
</dbReference>
<evidence type="ECO:0000256" key="3">
    <source>
        <dbReference type="ARBA" id="ARBA00013190"/>
    </source>
</evidence>
<comment type="similarity">
    <text evidence="2 10">Belongs to the zinc-containing alcohol dehydrogenase family.</text>
</comment>
<dbReference type="SMART" id="SM00829">
    <property type="entry name" value="PKS_ER"/>
    <property type="match status" value="1"/>
</dbReference>
<dbReference type="GO" id="GO:0051903">
    <property type="term" value="F:S-(hydroxymethyl)glutathione dehydrogenase [NAD(P)+] activity"/>
    <property type="evidence" value="ECO:0007669"/>
    <property type="project" value="TreeGrafter"/>
</dbReference>
<feature type="domain" description="Enoyl reductase (ER)" evidence="11">
    <location>
        <begin position="10"/>
        <end position="370"/>
    </location>
</feature>
<comment type="cofactor">
    <cofactor evidence="1 10">
        <name>Zn(2+)</name>
        <dbReference type="ChEBI" id="CHEBI:29105"/>
    </cofactor>
</comment>
<dbReference type="InterPro" id="IPR002328">
    <property type="entry name" value="ADH_Zn_CS"/>
</dbReference>
<dbReference type="RefSeq" id="WP_047040138.1">
    <property type="nucleotide sequence ID" value="NZ_JBEUKP010000016.1"/>
</dbReference>
<dbReference type="Pfam" id="PF08240">
    <property type="entry name" value="ADH_N"/>
    <property type="match status" value="1"/>
</dbReference>
<keyword evidence="6" id="KW-0560">Oxidoreductase</keyword>
<comment type="caution">
    <text evidence="12">The sequence shown here is derived from an EMBL/GenBank/DDBJ whole genome shotgun (WGS) entry which is preliminary data.</text>
</comment>
<evidence type="ECO:0000256" key="5">
    <source>
        <dbReference type="ARBA" id="ARBA00022833"/>
    </source>
</evidence>
<dbReference type="Proteomes" id="UP000093779">
    <property type="component" value="Unassembled WGS sequence"/>
</dbReference>
<evidence type="ECO:0000256" key="6">
    <source>
        <dbReference type="ARBA" id="ARBA00023002"/>
    </source>
</evidence>
<dbReference type="InterPro" id="IPR036291">
    <property type="entry name" value="NAD(P)-bd_dom_sf"/>
</dbReference>
<dbReference type="PROSITE" id="PS00059">
    <property type="entry name" value="ADH_ZINC"/>
    <property type="match status" value="1"/>
</dbReference>
<dbReference type="PANTHER" id="PTHR43880:SF12">
    <property type="entry name" value="ALCOHOL DEHYDROGENASE CLASS-3"/>
    <property type="match status" value="1"/>
</dbReference>
<gene>
    <name evidence="13" type="ORF">A5726_08125</name>
    <name evidence="12" type="ORF">ACT17_32915</name>
</gene>
<evidence type="ECO:0000256" key="8">
    <source>
        <dbReference type="ARBA" id="ARBA00049164"/>
    </source>
</evidence>
<dbReference type="PANTHER" id="PTHR43880">
    <property type="entry name" value="ALCOHOL DEHYDROGENASE"/>
    <property type="match status" value="1"/>
</dbReference>
<evidence type="ECO:0000259" key="11">
    <source>
        <dbReference type="SMART" id="SM00829"/>
    </source>
</evidence>
<dbReference type="InterPro" id="IPR011032">
    <property type="entry name" value="GroES-like_sf"/>
</dbReference>
<reference evidence="12 14" key="1">
    <citation type="submission" date="2015-06" db="EMBL/GenBank/DDBJ databases">
        <title>Genome sequence of Mycobacterium conceptionense strain MLE.</title>
        <authorList>
            <person name="Greninger A.L."/>
            <person name="Cunningham G."/>
            <person name="Chiu C.Y."/>
            <person name="Miller S."/>
        </authorList>
    </citation>
    <scope>NUCLEOTIDE SEQUENCE [LARGE SCALE GENOMIC DNA]</scope>
    <source>
        <strain evidence="12 14">MLE</strain>
    </source>
</reference>
<evidence type="ECO:0000313" key="15">
    <source>
        <dbReference type="Proteomes" id="UP000093779"/>
    </source>
</evidence>
<dbReference type="NCBIfam" id="TIGR03989">
    <property type="entry name" value="Rxyl_3153"/>
    <property type="match status" value="1"/>
</dbReference>
<comment type="catalytic activity">
    <reaction evidence="8">
        <text>a secondary alcohol + NAD(+) = a ketone + NADH + H(+)</text>
        <dbReference type="Rhea" id="RHEA:10740"/>
        <dbReference type="ChEBI" id="CHEBI:15378"/>
        <dbReference type="ChEBI" id="CHEBI:17087"/>
        <dbReference type="ChEBI" id="CHEBI:35681"/>
        <dbReference type="ChEBI" id="CHEBI:57540"/>
        <dbReference type="ChEBI" id="CHEBI:57945"/>
        <dbReference type="EC" id="1.1.1.1"/>
    </reaction>
</comment>
<sequence>MKTRAAVLHGQNEQFKVQEVDLDPPGPHEVRVRLAATGLCHSDYHLVTGDLPMPYPVIGGHEGAGVIEEVGAEVTAVEPGDHVVLSFIPACGHCRSCAVGHSNLCDLGANILAGPQLDGTYRFHVGAQGAGQMCLLGTFAEHTVVPDVSVVKIDRSVPLRTAALIGCGVPTGYGAAVNKAKVRPGESVVVWGAGGIGMNAIQGAATSGARVVVAVEPDEAKRKLAYEVFGATHVVDPTAVDPVDAVLEATWNRGADVSIATPGVLTQAILAQALQALGKGGRAVLVAVPPAGADHLPIAPFDVVMFERQILGTVYGSSNPFSDIPQLIDLYQSGKLKLDELVTNTYSLDQINEGYEAMLAGRNIRGLVILSDD</sequence>
<dbReference type="SUPFAM" id="SSF51735">
    <property type="entry name" value="NAD(P)-binding Rossmann-fold domains"/>
    <property type="match status" value="1"/>
</dbReference>
<dbReference type="OrthoDB" id="334894at2"/>
<dbReference type="CDD" id="cd08279">
    <property type="entry name" value="Zn_ADH_class_III"/>
    <property type="match status" value="1"/>
</dbReference>
<dbReference type="EMBL" id="LZHX01000032">
    <property type="protein sequence ID" value="OBF24914.1"/>
    <property type="molecule type" value="Genomic_DNA"/>
</dbReference>
<evidence type="ECO:0000256" key="1">
    <source>
        <dbReference type="ARBA" id="ARBA00001947"/>
    </source>
</evidence>
<evidence type="ECO:0000313" key="13">
    <source>
        <dbReference type="EMBL" id="OBF24914.1"/>
    </source>
</evidence>
<dbReference type="PATRIC" id="fig|451644.5.peg.6766"/>
<dbReference type="AlphaFoldDB" id="A0A0J8TXL9"/>
<reference evidence="13 15" key="2">
    <citation type="submission" date="2016-06" db="EMBL/GenBank/DDBJ databases">
        <authorList>
            <person name="Kjaerup R.B."/>
            <person name="Dalgaard T.S."/>
            <person name="Juul-Madsen H.R."/>
        </authorList>
    </citation>
    <scope>NUCLEOTIDE SEQUENCE [LARGE SCALE GENOMIC DNA]</scope>
    <source>
        <strain evidence="13 15">ACS1953</strain>
    </source>
</reference>
<comment type="catalytic activity">
    <reaction evidence="9">
        <text>a primary alcohol + NAD(+) = an aldehyde + NADH + H(+)</text>
        <dbReference type="Rhea" id="RHEA:10736"/>
        <dbReference type="ChEBI" id="CHEBI:15378"/>
        <dbReference type="ChEBI" id="CHEBI:15734"/>
        <dbReference type="ChEBI" id="CHEBI:17478"/>
        <dbReference type="ChEBI" id="CHEBI:57540"/>
        <dbReference type="ChEBI" id="CHEBI:57945"/>
        <dbReference type="EC" id="1.1.1.1"/>
    </reaction>
</comment>
<dbReference type="Gene3D" id="3.90.180.10">
    <property type="entry name" value="Medium-chain alcohol dehydrogenases, catalytic domain"/>
    <property type="match status" value="1"/>
</dbReference>
<dbReference type="Proteomes" id="UP000037594">
    <property type="component" value="Unassembled WGS sequence"/>
</dbReference>
<dbReference type="InterPro" id="IPR023921">
    <property type="entry name" value="ADH_Zn_actinomycetes"/>
</dbReference>
<dbReference type="InterPro" id="IPR013154">
    <property type="entry name" value="ADH-like_N"/>
</dbReference>
<organism evidence="12 14">
    <name type="scientific">Mycolicibacterium conceptionense</name>
    <dbReference type="NCBI Taxonomy" id="451644"/>
    <lineage>
        <taxon>Bacteria</taxon>
        <taxon>Bacillati</taxon>
        <taxon>Actinomycetota</taxon>
        <taxon>Actinomycetes</taxon>
        <taxon>Mycobacteriales</taxon>
        <taxon>Mycobacteriaceae</taxon>
        <taxon>Mycolicibacterium</taxon>
    </lineage>
</organism>
<dbReference type="EC" id="1.1.1.1" evidence="3"/>